<reference evidence="2 3" key="1">
    <citation type="journal article" date="2013" name="J. Microbiol.">
        <title>Mucilaginibacter ginsenosidivorax sp. nov., with ginsenoside converting activity isolated from sediment.</title>
        <authorList>
            <person name="Kim J.K."/>
            <person name="Choi T.E."/>
            <person name="Liu Q.M."/>
            <person name="Park H.Y."/>
            <person name="Yi T.H."/>
            <person name="Yoon M.H."/>
            <person name="Kim S.C."/>
            <person name="Im W.T."/>
        </authorList>
    </citation>
    <scope>NUCLEOTIDE SEQUENCE [LARGE SCALE GENOMIC DNA]</scope>
    <source>
        <strain evidence="2 3">KHI28</strain>
    </source>
</reference>
<dbReference type="Proteomes" id="UP000321362">
    <property type="component" value="Chromosome"/>
</dbReference>
<feature type="domain" description="N-acetyltransferase" evidence="1">
    <location>
        <begin position="18"/>
        <end position="173"/>
    </location>
</feature>
<gene>
    <name evidence="2" type="ORF">FSB76_25680</name>
</gene>
<protein>
    <submittedName>
        <fullName evidence="2">GNAT family N-acetyltransferase</fullName>
    </submittedName>
</protein>
<evidence type="ECO:0000313" key="2">
    <source>
        <dbReference type="EMBL" id="QEC79176.1"/>
    </source>
</evidence>
<dbReference type="PANTHER" id="PTHR43792">
    <property type="entry name" value="GNAT FAMILY, PUTATIVE (AFU_ORTHOLOGUE AFUA_3G00765)-RELATED-RELATED"/>
    <property type="match status" value="1"/>
</dbReference>
<keyword evidence="3" id="KW-1185">Reference proteome</keyword>
<accession>A0A5B8W890</accession>
<dbReference type="InterPro" id="IPR016181">
    <property type="entry name" value="Acyl_CoA_acyltransferase"/>
</dbReference>
<name>A0A5B8W890_9SPHI</name>
<dbReference type="SUPFAM" id="SSF55729">
    <property type="entry name" value="Acyl-CoA N-acyltransferases (Nat)"/>
    <property type="match status" value="1"/>
</dbReference>
<dbReference type="GO" id="GO:0008999">
    <property type="term" value="F:protein-N-terminal-alanine acetyltransferase activity"/>
    <property type="evidence" value="ECO:0007669"/>
    <property type="project" value="TreeGrafter"/>
</dbReference>
<dbReference type="Pfam" id="PF13302">
    <property type="entry name" value="Acetyltransf_3"/>
    <property type="match status" value="1"/>
</dbReference>
<dbReference type="PROSITE" id="PS51186">
    <property type="entry name" value="GNAT"/>
    <property type="match status" value="1"/>
</dbReference>
<dbReference type="GO" id="GO:0005737">
    <property type="term" value="C:cytoplasm"/>
    <property type="evidence" value="ECO:0007669"/>
    <property type="project" value="TreeGrafter"/>
</dbReference>
<keyword evidence="2" id="KW-0808">Transferase</keyword>
<proteinExistence type="predicted"/>
<dbReference type="EMBL" id="CP042437">
    <property type="protein sequence ID" value="QEC79176.1"/>
    <property type="molecule type" value="Genomic_DNA"/>
</dbReference>
<dbReference type="OrthoDB" id="9811523at2"/>
<sequence>MSIVFPSAVFPQLKTDRLVLRELVPADSEQLLAIRSNEAISRFIGRSNQQTMEAINQFIRARNEDRLNGKGVYWAIQLKNTPGVIGTICCWNFDYDAATAEIGYELLPTYQGSGLMGEAIKKVIAFGFKDMQLKTITAWPMPQNEPSVKLLERNGFTYSETVDGQLVYKLNNTGVLNNSQ</sequence>
<evidence type="ECO:0000313" key="3">
    <source>
        <dbReference type="Proteomes" id="UP000321362"/>
    </source>
</evidence>
<dbReference type="Gene3D" id="3.40.630.30">
    <property type="match status" value="1"/>
</dbReference>
<dbReference type="RefSeq" id="WP_147058517.1">
    <property type="nucleotide sequence ID" value="NZ_CP042437.1"/>
</dbReference>
<dbReference type="AlphaFoldDB" id="A0A5B8W890"/>
<dbReference type="InterPro" id="IPR000182">
    <property type="entry name" value="GNAT_dom"/>
</dbReference>
<evidence type="ECO:0000259" key="1">
    <source>
        <dbReference type="PROSITE" id="PS51186"/>
    </source>
</evidence>
<dbReference type="KEGG" id="mgk:FSB76_25680"/>
<organism evidence="2 3">
    <name type="scientific">Mucilaginibacter ginsenosidivorax</name>
    <dbReference type="NCBI Taxonomy" id="862126"/>
    <lineage>
        <taxon>Bacteria</taxon>
        <taxon>Pseudomonadati</taxon>
        <taxon>Bacteroidota</taxon>
        <taxon>Sphingobacteriia</taxon>
        <taxon>Sphingobacteriales</taxon>
        <taxon>Sphingobacteriaceae</taxon>
        <taxon>Mucilaginibacter</taxon>
    </lineage>
</organism>
<dbReference type="PANTHER" id="PTHR43792:SF9">
    <property type="entry name" value="RIBOSOMAL-PROTEIN-ALANINE ACETYLTRANSFERASE"/>
    <property type="match status" value="1"/>
</dbReference>
<dbReference type="InterPro" id="IPR051531">
    <property type="entry name" value="N-acetyltransferase"/>
</dbReference>